<keyword evidence="3" id="KW-0963">Cytoplasm</keyword>
<dbReference type="CDD" id="cd01335">
    <property type="entry name" value="Radical_SAM"/>
    <property type="match status" value="1"/>
</dbReference>
<dbReference type="InterPro" id="IPR007197">
    <property type="entry name" value="rSAM"/>
</dbReference>
<dbReference type="GO" id="GO:0046872">
    <property type="term" value="F:metal ion binding"/>
    <property type="evidence" value="ECO:0007669"/>
    <property type="project" value="UniProtKB-UniRule"/>
</dbReference>
<dbReference type="GO" id="GO:0006779">
    <property type="term" value="P:porphyrin-containing compound biosynthetic process"/>
    <property type="evidence" value="ECO:0007669"/>
    <property type="project" value="InterPro"/>
</dbReference>
<evidence type="ECO:0000256" key="3">
    <source>
        <dbReference type="RuleBase" id="RU364116"/>
    </source>
</evidence>
<dbReference type="GO" id="GO:0005737">
    <property type="term" value="C:cytoplasm"/>
    <property type="evidence" value="ECO:0007669"/>
    <property type="project" value="UniProtKB-SubCell"/>
</dbReference>
<comment type="similarity">
    <text evidence="1">Belongs to the anaerobic coproporphyrinogen-III oxidase family. HemW subfamily.</text>
</comment>
<evidence type="ECO:0000256" key="2">
    <source>
        <dbReference type="ARBA" id="ARBA00017228"/>
    </source>
</evidence>
<dbReference type="PANTHER" id="PTHR13932:SF5">
    <property type="entry name" value="RADICAL S-ADENOSYL METHIONINE DOMAIN-CONTAINING PROTEIN 1, MITOCHONDRIAL"/>
    <property type="match status" value="1"/>
</dbReference>
<dbReference type="InterPro" id="IPR004559">
    <property type="entry name" value="HemW-like"/>
</dbReference>
<comment type="caution">
    <text evidence="5">The sequence shown here is derived from an EMBL/GenBank/DDBJ whole genome shotgun (WGS) entry which is preliminary data.</text>
</comment>
<evidence type="ECO:0000259" key="4">
    <source>
        <dbReference type="PROSITE" id="PS51918"/>
    </source>
</evidence>
<dbReference type="InterPro" id="IPR010723">
    <property type="entry name" value="HemN_C"/>
</dbReference>
<dbReference type="InterPro" id="IPR006638">
    <property type="entry name" value="Elp3/MiaA/NifB-like_rSAM"/>
</dbReference>
<comment type="subcellular location">
    <subcellularLocation>
        <location evidence="3">Cytoplasm</location>
    </subcellularLocation>
</comment>
<dbReference type="InterPro" id="IPR034505">
    <property type="entry name" value="Coproporphyrinogen-III_oxidase"/>
</dbReference>
<evidence type="ECO:0000256" key="1">
    <source>
        <dbReference type="ARBA" id="ARBA00006100"/>
    </source>
</evidence>
<dbReference type="SUPFAM" id="SSF102114">
    <property type="entry name" value="Radical SAM enzymes"/>
    <property type="match status" value="1"/>
</dbReference>
<evidence type="ECO:0000313" key="5">
    <source>
        <dbReference type="EMBL" id="HIU42755.1"/>
    </source>
</evidence>
<proteinExistence type="inferred from homology"/>
<dbReference type="GO" id="GO:0004109">
    <property type="term" value="F:coproporphyrinogen oxidase activity"/>
    <property type="evidence" value="ECO:0007669"/>
    <property type="project" value="InterPro"/>
</dbReference>
<dbReference type="EMBL" id="DVMR01000008">
    <property type="protein sequence ID" value="HIU42755.1"/>
    <property type="molecule type" value="Genomic_DNA"/>
</dbReference>
<evidence type="ECO:0000313" key="6">
    <source>
        <dbReference type="Proteomes" id="UP000824073"/>
    </source>
</evidence>
<dbReference type="SFLD" id="SFLDS00029">
    <property type="entry name" value="Radical_SAM"/>
    <property type="match status" value="1"/>
</dbReference>
<dbReference type="AlphaFoldDB" id="A0A9D1IRX6"/>
<dbReference type="SFLD" id="SFLDF00288">
    <property type="entry name" value="HemN-like__clustered_with_nucl"/>
    <property type="match status" value="1"/>
</dbReference>
<dbReference type="Gene3D" id="3.80.30.20">
    <property type="entry name" value="tm_1862 like domain"/>
    <property type="match status" value="1"/>
</dbReference>
<dbReference type="Proteomes" id="UP000824073">
    <property type="component" value="Unassembled WGS sequence"/>
</dbReference>
<reference evidence="5" key="1">
    <citation type="submission" date="2020-10" db="EMBL/GenBank/DDBJ databases">
        <authorList>
            <person name="Gilroy R."/>
        </authorList>
    </citation>
    <scope>NUCLEOTIDE SEQUENCE</scope>
    <source>
        <strain evidence="5">CHK191-8634</strain>
    </source>
</reference>
<keyword evidence="3" id="KW-0479">Metal-binding</keyword>
<keyword evidence="3" id="KW-0143">Chaperone</keyword>
<dbReference type="Pfam" id="PF04055">
    <property type="entry name" value="Radical_SAM"/>
    <property type="match status" value="1"/>
</dbReference>
<sequence>MLGIYIHIPFCKQRCAYCDFCSTSQYSEKLMDRYAQALTAQFDDFFIKGGRYETDTLYFGGGTPSVWGAKRIANVIKELQKRVQFTRPEITVEVNPESCDKKLFKALRAAGVNRISMGVQSADDAELEALGRLHNYAQAVEAAALCRQYCTDNLSVDLMYGLPGQTMDGLRASLEGMLALEPSHISCYALKVEDGTPLARQNPVLPDDDTQADMYLYLVDALREHGFIQYEISNFARDGRVSRHNSKYWDLSEYLGFGCGAHSFYGGKRFSFTRDINGFVEGALGKQPIVEEADELSFGNRSGEYVMLKLRTAEGIDEDAFFRRFEADFAPYAARLEKYRASGHVVCENGVWRLTPQGFLVSNAIIGDALEGACPSE</sequence>
<comment type="function">
    <text evidence="3">Probably acts as a heme chaperone, transferring heme to an unknown acceptor. Binds one molecule of heme per monomer, possibly covalently. Binds 1 [4Fe-4S] cluster. The cluster is coordinated with 3 cysteines and an exchangeable S-adenosyl-L-methionine.</text>
</comment>
<keyword evidence="3" id="KW-0004">4Fe-4S</keyword>
<reference evidence="5" key="2">
    <citation type="journal article" date="2021" name="PeerJ">
        <title>Extensive microbial diversity within the chicken gut microbiome revealed by metagenomics and culture.</title>
        <authorList>
            <person name="Gilroy R."/>
            <person name="Ravi A."/>
            <person name="Getino M."/>
            <person name="Pursley I."/>
            <person name="Horton D.L."/>
            <person name="Alikhan N.F."/>
            <person name="Baker D."/>
            <person name="Gharbi K."/>
            <person name="Hall N."/>
            <person name="Watson M."/>
            <person name="Adriaenssens E.M."/>
            <person name="Foster-Nyarko E."/>
            <person name="Jarju S."/>
            <person name="Secka A."/>
            <person name="Antonio M."/>
            <person name="Oren A."/>
            <person name="Chaudhuri R.R."/>
            <person name="La Ragione R."/>
            <person name="Hildebrand F."/>
            <person name="Pallen M.J."/>
        </authorList>
    </citation>
    <scope>NUCLEOTIDE SEQUENCE</scope>
    <source>
        <strain evidence="5">CHK191-8634</strain>
    </source>
</reference>
<keyword evidence="3" id="KW-0949">S-adenosyl-L-methionine</keyword>
<keyword evidence="3" id="KW-0411">Iron-sulfur</keyword>
<dbReference type="PANTHER" id="PTHR13932">
    <property type="entry name" value="COPROPORPHYRINIGEN III OXIDASE"/>
    <property type="match status" value="1"/>
</dbReference>
<name>A0A9D1IRX6_9CLOT</name>
<keyword evidence="3" id="KW-0349">Heme</keyword>
<dbReference type="NCBIfam" id="TIGR00539">
    <property type="entry name" value="hemN_rel"/>
    <property type="match status" value="1"/>
</dbReference>
<dbReference type="InterPro" id="IPR023404">
    <property type="entry name" value="rSAM_horseshoe"/>
</dbReference>
<feature type="domain" description="Radical SAM core" evidence="4">
    <location>
        <begin position="1"/>
        <end position="228"/>
    </location>
</feature>
<gene>
    <name evidence="5" type="primary">hemW</name>
    <name evidence="5" type="ORF">IAB67_00470</name>
</gene>
<organism evidence="5 6">
    <name type="scientific">Candidatus Ventrousia excrementavium</name>
    <dbReference type="NCBI Taxonomy" id="2840961"/>
    <lineage>
        <taxon>Bacteria</taxon>
        <taxon>Bacillati</taxon>
        <taxon>Bacillota</taxon>
        <taxon>Clostridia</taxon>
        <taxon>Eubacteriales</taxon>
        <taxon>Clostridiaceae</taxon>
        <taxon>Clostridiaceae incertae sedis</taxon>
        <taxon>Candidatus Ventrousia</taxon>
    </lineage>
</organism>
<dbReference type="GO" id="GO:0051539">
    <property type="term" value="F:4 iron, 4 sulfur cluster binding"/>
    <property type="evidence" value="ECO:0007669"/>
    <property type="project" value="UniProtKB-UniRule"/>
</dbReference>
<dbReference type="InterPro" id="IPR058240">
    <property type="entry name" value="rSAM_sf"/>
</dbReference>
<accession>A0A9D1IRX6</accession>
<dbReference type="Pfam" id="PF06969">
    <property type="entry name" value="HemN_C"/>
    <property type="match status" value="1"/>
</dbReference>
<protein>
    <recommendedName>
        <fullName evidence="2 3">Heme chaperone HemW</fullName>
    </recommendedName>
</protein>
<dbReference type="PROSITE" id="PS51918">
    <property type="entry name" value="RADICAL_SAM"/>
    <property type="match status" value="1"/>
</dbReference>
<dbReference type="SFLD" id="SFLDF00562">
    <property type="entry name" value="HemN-like__clustered_with_heat"/>
    <property type="match status" value="1"/>
</dbReference>
<keyword evidence="3" id="KW-0408">Iron</keyword>
<dbReference type="SFLD" id="SFLDG01082">
    <property type="entry name" value="B12-binding_domain_containing"/>
    <property type="match status" value="1"/>
</dbReference>
<dbReference type="SMART" id="SM00729">
    <property type="entry name" value="Elp3"/>
    <property type="match status" value="1"/>
</dbReference>
<dbReference type="SFLD" id="SFLDG01065">
    <property type="entry name" value="anaerobic_coproporphyrinogen-I"/>
    <property type="match status" value="1"/>
</dbReference>